<dbReference type="PROSITE" id="PS00622">
    <property type="entry name" value="HTH_LUXR_1"/>
    <property type="match status" value="1"/>
</dbReference>
<dbReference type="Proteomes" id="UP000239089">
    <property type="component" value="Unassembled WGS sequence"/>
</dbReference>
<feature type="modified residue" description="4-aspartylphosphate" evidence="3">
    <location>
        <position position="78"/>
    </location>
</feature>
<dbReference type="InterPro" id="IPR000792">
    <property type="entry name" value="Tscrpt_reg_LuxR_C"/>
</dbReference>
<evidence type="ECO:0000256" key="2">
    <source>
        <dbReference type="ARBA" id="ARBA00023125"/>
    </source>
</evidence>
<evidence type="ECO:0000256" key="3">
    <source>
        <dbReference type="PROSITE-ProRule" id="PRU00169"/>
    </source>
</evidence>
<dbReference type="GO" id="GO:0000160">
    <property type="term" value="P:phosphorelay signal transduction system"/>
    <property type="evidence" value="ECO:0007669"/>
    <property type="project" value="InterPro"/>
</dbReference>
<dbReference type="SMART" id="SM00448">
    <property type="entry name" value="REC"/>
    <property type="match status" value="1"/>
</dbReference>
<dbReference type="CDD" id="cd17535">
    <property type="entry name" value="REC_NarL-like"/>
    <property type="match status" value="1"/>
</dbReference>
<dbReference type="OrthoDB" id="9782896at2"/>
<feature type="domain" description="HTH luxR-type" evidence="4">
    <location>
        <begin position="174"/>
        <end position="239"/>
    </location>
</feature>
<evidence type="ECO:0000313" key="6">
    <source>
        <dbReference type="EMBL" id="PPQ29401.1"/>
    </source>
</evidence>
<protein>
    <submittedName>
        <fullName evidence="6">DNA-binding response regulator</fullName>
    </submittedName>
</protein>
<comment type="caution">
    <text evidence="6">The sequence shown here is derived from an EMBL/GenBank/DDBJ whole genome shotgun (WGS) entry which is preliminary data.</text>
</comment>
<accession>A0A2S6N443</accession>
<dbReference type="SMART" id="SM00421">
    <property type="entry name" value="HTH_LUXR"/>
    <property type="match status" value="1"/>
</dbReference>
<dbReference type="InterPro" id="IPR058245">
    <property type="entry name" value="NreC/VraR/RcsB-like_REC"/>
</dbReference>
<evidence type="ECO:0000259" key="4">
    <source>
        <dbReference type="PROSITE" id="PS50043"/>
    </source>
</evidence>
<dbReference type="GO" id="GO:0006355">
    <property type="term" value="P:regulation of DNA-templated transcription"/>
    <property type="evidence" value="ECO:0007669"/>
    <property type="project" value="InterPro"/>
</dbReference>
<keyword evidence="7" id="KW-1185">Reference proteome</keyword>
<name>A0A2S6N443_9HYPH</name>
<sequence length="241" mass="27178">MRKQVRRRAPCFLRDWRGKPVQDERIRILIAEDQPMIRRAFASMLALEVDMTIVATACDGAEAVQEARRWQPDIVLMDIQMPRLNGIVATRQIVKDCPDAQVIILTTFDSDDLIFDAICAGAQAYLLKDAEEEEILETIRAVSRGHSRLAPNVARKLLDEFRRVRRAPAPSSEPQDPGEALTDRENDILQLIVAGKGNKEIAANLKLAEGTVKNYVSRILEKLNARSRTELAVKALNRRVE</sequence>
<proteinExistence type="predicted"/>
<dbReference type="InterPro" id="IPR039420">
    <property type="entry name" value="WalR-like"/>
</dbReference>
<dbReference type="InterPro" id="IPR016032">
    <property type="entry name" value="Sig_transdc_resp-reg_C-effctor"/>
</dbReference>
<dbReference type="PROSITE" id="PS50043">
    <property type="entry name" value="HTH_LUXR_2"/>
    <property type="match status" value="1"/>
</dbReference>
<dbReference type="InterPro" id="IPR001789">
    <property type="entry name" value="Sig_transdc_resp-reg_receiver"/>
</dbReference>
<evidence type="ECO:0000313" key="7">
    <source>
        <dbReference type="Proteomes" id="UP000239089"/>
    </source>
</evidence>
<evidence type="ECO:0000256" key="1">
    <source>
        <dbReference type="ARBA" id="ARBA00022553"/>
    </source>
</evidence>
<dbReference type="AlphaFoldDB" id="A0A2S6N443"/>
<dbReference type="Gene3D" id="3.40.50.2300">
    <property type="match status" value="1"/>
</dbReference>
<dbReference type="PRINTS" id="PR00038">
    <property type="entry name" value="HTHLUXR"/>
</dbReference>
<dbReference type="PROSITE" id="PS50110">
    <property type="entry name" value="RESPONSE_REGULATORY"/>
    <property type="match status" value="1"/>
</dbReference>
<dbReference type="InterPro" id="IPR011006">
    <property type="entry name" value="CheY-like_superfamily"/>
</dbReference>
<dbReference type="Pfam" id="PF00072">
    <property type="entry name" value="Response_reg"/>
    <property type="match status" value="1"/>
</dbReference>
<dbReference type="PANTHER" id="PTHR43214:SF43">
    <property type="entry name" value="TWO-COMPONENT RESPONSE REGULATOR"/>
    <property type="match status" value="1"/>
</dbReference>
<dbReference type="Pfam" id="PF00196">
    <property type="entry name" value="GerE"/>
    <property type="match status" value="1"/>
</dbReference>
<keyword evidence="1 3" id="KW-0597">Phosphoprotein</keyword>
<dbReference type="EMBL" id="NHSJ01000093">
    <property type="protein sequence ID" value="PPQ29401.1"/>
    <property type="molecule type" value="Genomic_DNA"/>
</dbReference>
<dbReference type="PANTHER" id="PTHR43214">
    <property type="entry name" value="TWO-COMPONENT RESPONSE REGULATOR"/>
    <property type="match status" value="1"/>
</dbReference>
<organism evidence="6 7">
    <name type="scientific">Rhodoblastus sphagnicola</name>
    <dbReference type="NCBI Taxonomy" id="333368"/>
    <lineage>
        <taxon>Bacteria</taxon>
        <taxon>Pseudomonadati</taxon>
        <taxon>Pseudomonadota</taxon>
        <taxon>Alphaproteobacteria</taxon>
        <taxon>Hyphomicrobiales</taxon>
        <taxon>Rhodoblastaceae</taxon>
        <taxon>Rhodoblastus</taxon>
    </lineage>
</organism>
<gene>
    <name evidence="6" type="ORF">CCR94_15430</name>
</gene>
<evidence type="ECO:0000259" key="5">
    <source>
        <dbReference type="PROSITE" id="PS50110"/>
    </source>
</evidence>
<dbReference type="SUPFAM" id="SSF46894">
    <property type="entry name" value="C-terminal effector domain of the bipartite response regulators"/>
    <property type="match status" value="1"/>
</dbReference>
<keyword evidence="2 6" id="KW-0238">DNA-binding</keyword>
<feature type="domain" description="Response regulatory" evidence="5">
    <location>
        <begin position="27"/>
        <end position="143"/>
    </location>
</feature>
<dbReference type="SUPFAM" id="SSF52172">
    <property type="entry name" value="CheY-like"/>
    <property type="match status" value="1"/>
</dbReference>
<dbReference type="GO" id="GO:0003677">
    <property type="term" value="F:DNA binding"/>
    <property type="evidence" value="ECO:0007669"/>
    <property type="project" value="UniProtKB-KW"/>
</dbReference>
<dbReference type="CDD" id="cd06170">
    <property type="entry name" value="LuxR_C_like"/>
    <property type="match status" value="1"/>
</dbReference>
<reference evidence="6 7" key="1">
    <citation type="journal article" date="2018" name="Arch. Microbiol.">
        <title>New insights into the metabolic potential of the phototrophic purple bacterium Rhodopila globiformis DSM 161(T) from its draft genome sequence and evidence for a vanadium-dependent nitrogenase.</title>
        <authorList>
            <person name="Imhoff J.F."/>
            <person name="Rahn T."/>
            <person name="Kunzel S."/>
            <person name="Neulinger S.C."/>
        </authorList>
    </citation>
    <scope>NUCLEOTIDE SEQUENCE [LARGE SCALE GENOMIC DNA]</scope>
    <source>
        <strain evidence="6 7">DSM 16996</strain>
    </source>
</reference>